<proteinExistence type="predicted"/>
<evidence type="ECO:0000313" key="1">
    <source>
        <dbReference type="EMBL" id="CAB5010518.1"/>
    </source>
</evidence>
<name>A0A6J7PYV1_9ZZZZ</name>
<gene>
    <name evidence="1" type="ORF">UFOPK3954_02288</name>
</gene>
<sequence length="99" mass="10588">MPVMVPPVPTPPTRKSTFPSVSRQISSAVVARWIAGFAGFSNCWGMKYFTGSLLAISAAFPMAPPIPSGPGVNNSSAPYARSSMRRSLLIVSGMVRMIW</sequence>
<accession>A0A6J7PYV1</accession>
<dbReference type="EMBL" id="CAFBON010000332">
    <property type="protein sequence ID" value="CAB5010518.1"/>
    <property type="molecule type" value="Genomic_DNA"/>
</dbReference>
<reference evidence="1" key="1">
    <citation type="submission" date="2020-05" db="EMBL/GenBank/DDBJ databases">
        <authorList>
            <person name="Chiriac C."/>
            <person name="Salcher M."/>
            <person name="Ghai R."/>
            <person name="Kavagutti S V."/>
        </authorList>
    </citation>
    <scope>NUCLEOTIDE SEQUENCE</scope>
</reference>
<protein>
    <submittedName>
        <fullName evidence="1">Unannotated protein</fullName>
    </submittedName>
</protein>
<dbReference type="AlphaFoldDB" id="A0A6J7PYV1"/>
<organism evidence="1">
    <name type="scientific">freshwater metagenome</name>
    <dbReference type="NCBI Taxonomy" id="449393"/>
    <lineage>
        <taxon>unclassified sequences</taxon>
        <taxon>metagenomes</taxon>
        <taxon>ecological metagenomes</taxon>
    </lineage>
</organism>